<name>A0A8X6X8P4_9ARAC</name>
<dbReference type="InterPro" id="IPR028282">
    <property type="entry name" value="WASH-7_central"/>
</dbReference>
<dbReference type="InterPro" id="IPR028283">
    <property type="entry name" value="WASH-7_C"/>
</dbReference>
<evidence type="ECO:0000313" key="4">
    <source>
        <dbReference type="EMBL" id="GFY49132.1"/>
    </source>
</evidence>
<evidence type="ECO:0000259" key="3">
    <source>
        <dbReference type="Pfam" id="PF14746"/>
    </source>
</evidence>
<dbReference type="AlphaFoldDB" id="A0A8X6X8P4"/>
<reference evidence="4" key="1">
    <citation type="submission" date="2020-08" db="EMBL/GenBank/DDBJ databases">
        <title>Multicomponent nature underlies the extraordinary mechanical properties of spider dragline silk.</title>
        <authorList>
            <person name="Kono N."/>
            <person name="Nakamura H."/>
            <person name="Mori M."/>
            <person name="Yoshida Y."/>
            <person name="Ohtoshi R."/>
            <person name="Malay A.D."/>
            <person name="Moran D.A.P."/>
            <person name="Tomita M."/>
            <person name="Numata K."/>
            <person name="Arakawa K."/>
        </authorList>
    </citation>
    <scope>NUCLEOTIDE SEQUENCE</scope>
</reference>
<proteinExistence type="predicted"/>
<organism evidence="4 5">
    <name type="scientific">Trichonephila inaurata madagascariensis</name>
    <dbReference type="NCBI Taxonomy" id="2747483"/>
    <lineage>
        <taxon>Eukaryota</taxon>
        <taxon>Metazoa</taxon>
        <taxon>Ecdysozoa</taxon>
        <taxon>Arthropoda</taxon>
        <taxon>Chelicerata</taxon>
        <taxon>Arachnida</taxon>
        <taxon>Araneae</taxon>
        <taxon>Araneomorphae</taxon>
        <taxon>Entelegynae</taxon>
        <taxon>Araneoidea</taxon>
        <taxon>Nephilidae</taxon>
        <taxon>Trichonephila</taxon>
        <taxon>Trichonephila inaurata</taxon>
    </lineage>
</organism>
<comment type="caution">
    <text evidence="4">The sequence shown here is derived from an EMBL/GenBank/DDBJ whole genome shotgun (WGS) entry which is preliminary data.</text>
</comment>
<dbReference type="GO" id="GO:0016197">
    <property type="term" value="P:endosomal transport"/>
    <property type="evidence" value="ECO:0007669"/>
    <property type="project" value="TreeGrafter"/>
</dbReference>
<dbReference type="PANTHER" id="PTHR31409:SF0">
    <property type="entry name" value="WASH COMPLEX SUBUNIT 4"/>
    <property type="match status" value="1"/>
</dbReference>
<accession>A0A8X6X8P4</accession>
<evidence type="ECO:0000313" key="5">
    <source>
        <dbReference type="Proteomes" id="UP000886998"/>
    </source>
</evidence>
<feature type="domain" description="WASH complex subunit 7 C-terminal" evidence="3">
    <location>
        <begin position="995"/>
        <end position="1163"/>
    </location>
</feature>
<dbReference type="GO" id="GO:0005768">
    <property type="term" value="C:endosome"/>
    <property type="evidence" value="ECO:0007669"/>
    <property type="project" value="TreeGrafter"/>
</dbReference>
<protein>
    <submittedName>
        <fullName evidence="4">WASH complex subunit 4</fullName>
    </submittedName>
</protein>
<feature type="domain" description="WASH complex subunit 7 central" evidence="1">
    <location>
        <begin position="633"/>
        <end position="976"/>
    </location>
</feature>
<dbReference type="Pfam" id="PF14744">
    <property type="entry name" value="WASH-7_mid"/>
    <property type="match status" value="1"/>
</dbReference>
<dbReference type="InterPro" id="IPR028191">
    <property type="entry name" value="WASH-4_N"/>
</dbReference>
<dbReference type="EMBL" id="BMAV01006835">
    <property type="protein sequence ID" value="GFY49132.1"/>
    <property type="molecule type" value="Genomic_DNA"/>
</dbReference>
<dbReference type="PANTHER" id="PTHR31409">
    <property type="entry name" value="WASH COMPLEX SUBUNIT 4"/>
    <property type="match status" value="1"/>
</dbReference>
<feature type="domain" description="WASH complex subunit 4 N-terminal" evidence="2">
    <location>
        <begin position="59"/>
        <end position="632"/>
    </location>
</feature>
<dbReference type="Proteomes" id="UP000886998">
    <property type="component" value="Unassembled WGS sequence"/>
</dbReference>
<evidence type="ECO:0000259" key="1">
    <source>
        <dbReference type="Pfam" id="PF14744"/>
    </source>
</evidence>
<keyword evidence="5" id="KW-1185">Reference proteome</keyword>
<dbReference type="InterPro" id="IPR027307">
    <property type="entry name" value="WASH7"/>
</dbReference>
<dbReference type="OrthoDB" id="10261210at2759"/>
<dbReference type="Pfam" id="PF14745">
    <property type="entry name" value="WASH-4_N"/>
    <property type="match status" value="1"/>
</dbReference>
<gene>
    <name evidence="4" type="primary">WASHC4</name>
    <name evidence="4" type="ORF">TNIN_445331</name>
</gene>
<dbReference type="Pfam" id="PF14746">
    <property type="entry name" value="WASH-7_C"/>
    <property type="match status" value="1"/>
</dbReference>
<evidence type="ECO:0000259" key="2">
    <source>
        <dbReference type="Pfam" id="PF14745"/>
    </source>
</evidence>
<sequence length="1175" mass="135613">MVQSIILPYCAPTSVNSTSLYVVNVIVFKMIVDVKDWDVDKVDDGVIKIVEEKELRKYGKFLEGYSNQLKAIEHALDETMNDAWKFESDPVSLMLIPKEKTSILDLISTDNKVLNKVISVLAVLCIEVDYLYNEARAKYFPALLFYGEGETSEKDALQDGEAHMYIGRMIPFMQELSCFVKHINIVVKNIVQQLSALYTSGSKNGAPPLIDVTDVHFQTVYKHLGTLLTILVTFDEIIDGQVTLREHWTQYKRMLVSIHHTHNQSKLGLSAEKLRPFEKLISKLEKQLLEGSIFLDCVEQNFDDAKNYVTKNSALADEFSLNIKNQFMVIESKLGEANEFDARLKLPDVFCLFVIHFQLFRTTDKKFLKALWDVHKKVPAVPLIFNVLFFPDQFIITRLPVLARNIERKAQEAVKLSKQNYLMQHNQNLPKEVQNCFIQSLAWMIEMDSCLKDTGKLLDDLNRKCSLLLQGLKLAWTISHEVKTMMGLHIVLCKPMNKTCVLALCRMIEILKCVEGTYHRHSVVINESLTHIMQHLGYLALKIISIGKSRLVSDKKYSERRLDVLSALVLAEKTLNGPGSKERRLITYLAMALGVQMNSFKDEEITNFAGVMKKLDFVCDFGKKIKEACDCSFMYWHHVVFPTYVADVYETGLHVHRIQYMISALNDCVDPLLSCCHPSSPNILLQAFQKETYLTIKKHLLDPLCNHIETELRFHCHYYLKLDDRNPFRIGRKDFSHFLNLSSIRLFDRLINVKAYVEHYLDNIIYNLTTVALHDWKTYGEMRSLAKHKYDLLTVEAHLPSQTLEQGLDVLEIMRNIHLFVSNYLYNLNNQIFIERSSNNKFLNTINITHIANSIRTHGIGVMNTTVNFVYQFLRKKFQIFSQFLYDEHIKSKLIKDYRYFKENKAENGQKYPFDRAEKFHRGIRKLGLTKDGQSYLDQFRLLISQIGNAIGLVRMIRSGGIHCCSNAIRFIPDVDDIITFTDLCEDEKLSSETISGAVKLDLVISNLSKNFSEGTEYFKLLVEAFAPAFQDSKNGHMKHFFVIVPPLTINFVEQSISTKDKLSRKNKIGAAFTDDGFAMGVAYILKLLNLYSDFDSLHWFQSVHEKYSKDRIEVHKQKTSASGKEDRKLLETMNLTSRRLEVYQQEFDLLNYSLSSARIFFRADLTAEEEKDRK</sequence>
<dbReference type="GO" id="GO:0007032">
    <property type="term" value="P:endosome organization"/>
    <property type="evidence" value="ECO:0007669"/>
    <property type="project" value="TreeGrafter"/>
</dbReference>
<dbReference type="GO" id="GO:0071203">
    <property type="term" value="C:WASH complex"/>
    <property type="evidence" value="ECO:0007669"/>
    <property type="project" value="InterPro"/>
</dbReference>